<dbReference type="InterPro" id="IPR007059">
    <property type="entry name" value="DmsC"/>
</dbReference>
<evidence type="ECO:0000313" key="2">
    <source>
        <dbReference type="EMBL" id="KIN11799.1"/>
    </source>
</evidence>
<comment type="caution">
    <text evidence="2">The sequence shown here is derived from an EMBL/GenBank/DDBJ whole genome shotgun (WGS) entry which is preliminary data.</text>
</comment>
<dbReference type="Pfam" id="PF04976">
    <property type="entry name" value="DmsC"/>
    <property type="match status" value="1"/>
</dbReference>
<dbReference type="PANTHER" id="PTHR38095">
    <property type="entry name" value="ANAEROBIC DIMETHYL SULFOXIDE REDUCTASE CHAIN YNFH"/>
    <property type="match status" value="1"/>
</dbReference>
<dbReference type="Proteomes" id="UP000031977">
    <property type="component" value="Unassembled WGS sequence"/>
</dbReference>
<keyword evidence="1" id="KW-0812">Transmembrane</keyword>
<feature type="transmembrane region" description="Helical" evidence="1">
    <location>
        <begin position="46"/>
        <end position="66"/>
    </location>
</feature>
<evidence type="ECO:0000256" key="1">
    <source>
        <dbReference type="SAM" id="Phobius"/>
    </source>
</evidence>
<gene>
    <name evidence="2" type="ORF">SU60_04525</name>
</gene>
<accession>A0A0C3DK36</accession>
<reference evidence="2 3" key="1">
    <citation type="submission" date="2015-01" db="EMBL/GenBank/DDBJ databases">
        <title>Draft genome of Vibrio mytili type strain CAIM 528.</title>
        <authorList>
            <person name="Gonzalez-Castillo A."/>
            <person name="Gomez-Gil B."/>
            <person name="Enciso-Ibarra J."/>
        </authorList>
    </citation>
    <scope>NUCLEOTIDE SEQUENCE [LARGE SCALE GENOMIC DNA]</scope>
    <source>
        <strain evidence="2 3">CAIM 528</strain>
    </source>
</reference>
<keyword evidence="3" id="KW-1185">Reference proteome</keyword>
<feature type="transmembrane region" description="Helical" evidence="1">
    <location>
        <begin position="221"/>
        <end position="242"/>
    </location>
</feature>
<feature type="transmembrane region" description="Helical" evidence="1">
    <location>
        <begin position="182"/>
        <end position="201"/>
    </location>
</feature>
<feature type="transmembrane region" description="Helical" evidence="1">
    <location>
        <begin position="6"/>
        <end position="25"/>
    </location>
</feature>
<dbReference type="GO" id="GO:0009389">
    <property type="term" value="F:dimethyl sulfoxide reductase activity"/>
    <property type="evidence" value="ECO:0007669"/>
    <property type="project" value="TreeGrafter"/>
</dbReference>
<evidence type="ECO:0000313" key="3">
    <source>
        <dbReference type="Proteomes" id="UP000031977"/>
    </source>
</evidence>
<feature type="transmembrane region" description="Helical" evidence="1">
    <location>
        <begin position="254"/>
        <end position="275"/>
    </location>
</feature>
<dbReference type="GO" id="GO:0019645">
    <property type="term" value="P:anaerobic electron transport chain"/>
    <property type="evidence" value="ECO:0007669"/>
    <property type="project" value="InterPro"/>
</dbReference>
<dbReference type="AlphaFoldDB" id="A0A0C3DK36"/>
<sequence>MIFHEYSLIFFTVLAQTAVGAYLLVSARSLALGFDDKKINSYKVPMFALWAIMGIGFLFSITHLGSPLRAFNSFNQLGSAWLSNEVFFGAAFFAVGGLQWLLSVLKVGGTAIQKALMVVAMVLGCIFMYAMVNVYMINTVPTWFNIYTPLSFVMTMAVCGLLLSQLVIVAANDSRFAVDRNIIMFAVVAVAISLAVTVGKMNLVGDIQSSIVKASDLVDGLGSYLSVQVLLLLAGLLIWVLPMINKTAVNPINLTVALVLIIASELIGRGLFYSLHMTSGL</sequence>
<dbReference type="STRING" id="50718.SU60_04525"/>
<keyword evidence="1" id="KW-0472">Membrane</keyword>
<keyword evidence="1" id="KW-1133">Transmembrane helix</keyword>
<protein>
    <submittedName>
        <fullName evidence="2">Dimethyl sulfoxide reductase</fullName>
    </submittedName>
</protein>
<organism evidence="2 3">
    <name type="scientific">Vibrio mytili</name>
    <dbReference type="NCBI Taxonomy" id="50718"/>
    <lineage>
        <taxon>Bacteria</taxon>
        <taxon>Pseudomonadati</taxon>
        <taxon>Pseudomonadota</taxon>
        <taxon>Gammaproteobacteria</taxon>
        <taxon>Vibrionales</taxon>
        <taxon>Vibrionaceae</taxon>
        <taxon>Vibrio</taxon>
    </lineage>
</organism>
<feature type="transmembrane region" description="Helical" evidence="1">
    <location>
        <begin position="149"/>
        <end position="170"/>
    </location>
</feature>
<dbReference type="GO" id="GO:0009390">
    <property type="term" value="C:dimethyl sulfoxide reductase complex"/>
    <property type="evidence" value="ECO:0007669"/>
    <property type="project" value="TreeGrafter"/>
</dbReference>
<dbReference type="RefSeq" id="WP_041154525.1">
    <property type="nucleotide sequence ID" value="NZ_CBCRVP010000003.1"/>
</dbReference>
<dbReference type="OrthoDB" id="4394845at2"/>
<dbReference type="PANTHER" id="PTHR38095:SF3">
    <property type="entry name" value="ANAEROBIC DIMETHYL SULFOXIDE REDUCTASE, SUBUNIT C"/>
    <property type="match status" value="1"/>
</dbReference>
<proteinExistence type="predicted"/>
<dbReference type="EMBL" id="JXOK01000010">
    <property type="protein sequence ID" value="KIN11799.1"/>
    <property type="molecule type" value="Genomic_DNA"/>
</dbReference>
<feature type="transmembrane region" description="Helical" evidence="1">
    <location>
        <begin position="86"/>
        <end position="105"/>
    </location>
</feature>
<feature type="transmembrane region" description="Helical" evidence="1">
    <location>
        <begin position="117"/>
        <end position="137"/>
    </location>
</feature>
<dbReference type="GO" id="GO:0005886">
    <property type="term" value="C:plasma membrane"/>
    <property type="evidence" value="ECO:0007669"/>
    <property type="project" value="TreeGrafter"/>
</dbReference>
<name>A0A0C3DK36_9VIBR</name>